<comment type="similarity">
    <text evidence="3 10">Belongs to the peptidase S54 family.</text>
</comment>
<evidence type="ECO:0000256" key="4">
    <source>
        <dbReference type="ARBA" id="ARBA00022670"/>
    </source>
</evidence>
<proteinExistence type="inferred from homology"/>
<feature type="transmembrane region" description="Helical" evidence="10">
    <location>
        <begin position="232"/>
        <end position="250"/>
    </location>
</feature>
<evidence type="ECO:0000256" key="6">
    <source>
        <dbReference type="ARBA" id="ARBA00022801"/>
    </source>
</evidence>
<feature type="transmembrane region" description="Helical" evidence="10">
    <location>
        <begin position="111"/>
        <end position="133"/>
    </location>
</feature>
<comment type="function">
    <text evidence="10">Serine protease involved in intramembrane proteolysis.</text>
</comment>
<feature type="chain" id="PRO_5009133832" description="Rhomboid-type serine protease" evidence="11">
    <location>
        <begin position="18"/>
        <end position="356"/>
    </location>
</feature>
<comment type="subcellular location">
    <subcellularLocation>
        <location evidence="2 10">Membrane</location>
        <topology evidence="2 10">Multi-pass membrane protein</topology>
    </subcellularLocation>
</comment>
<evidence type="ECO:0000256" key="1">
    <source>
        <dbReference type="ARBA" id="ARBA00000156"/>
    </source>
</evidence>
<dbReference type="InterPro" id="IPR035952">
    <property type="entry name" value="Rhomboid-like_sf"/>
</dbReference>
<dbReference type="Gene3D" id="1.20.1540.10">
    <property type="entry name" value="Rhomboid-like"/>
    <property type="match status" value="1"/>
</dbReference>
<reference evidence="13 14" key="1">
    <citation type="journal article" date="2016" name="Proc. Natl. Acad. Sci. U.S.A.">
        <title>Comparative genomics of biotechnologically important yeasts.</title>
        <authorList>
            <person name="Riley R."/>
            <person name="Haridas S."/>
            <person name="Wolfe K.H."/>
            <person name="Lopes M.R."/>
            <person name="Hittinger C.T."/>
            <person name="Goeker M."/>
            <person name="Salamov A.A."/>
            <person name="Wisecaver J.H."/>
            <person name="Long T.M."/>
            <person name="Calvey C.H."/>
            <person name="Aerts A.L."/>
            <person name="Barry K.W."/>
            <person name="Choi C."/>
            <person name="Clum A."/>
            <person name="Coughlan A.Y."/>
            <person name="Deshpande S."/>
            <person name="Douglass A.P."/>
            <person name="Hanson S.J."/>
            <person name="Klenk H.-P."/>
            <person name="LaButti K.M."/>
            <person name="Lapidus A."/>
            <person name="Lindquist E.A."/>
            <person name="Lipzen A.M."/>
            <person name="Meier-Kolthoff J.P."/>
            <person name="Ohm R.A."/>
            <person name="Otillar R.P."/>
            <person name="Pangilinan J.L."/>
            <person name="Peng Y."/>
            <person name="Rokas A."/>
            <person name="Rosa C.A."/>
            <person name="Scheuner C."/>
            <person name="Sibirny A.A."/>
            <person name="Slot J.C."/>
            <person name="Stielow J.B."/>
            <person name="Sun H."/>
            <person name="Kurtzman C.P."/>
            <person name="Blackwell M."/>
            <person name="Grigoriev I.V."/>
            <person name="Jeffries T.W."/>
        </authorList>
    </citation>
    <scope>NUCLEOTIDE SEQUENCE [LARGE SCALE GENOMIC DNA]</scope>
    <source>
        <strain evidence="13 14">DSM 6958</strain>
    </source>
</reference>
<dbReference type="OrthoDB" id="2146116at2759"/>
<keyword evidence="8 10" id="KW-1133">Transmembrane helix</keyword>
<evidence type="ECO:0000256" key="3">
    <source>
        <dbReference type="ARBA" id="ARBA00009045"/>
    </source>
</evidence>
<dbReference type="InterPro" id="IPR022764">
    <property type="entry name" value="Peptidase_S54_rhomboid_dom"/>
</dbReference>
<comment type="catalytic activity">
    <reaction evidence="1 10">
        <text>Cleaves type-1 transmembrane domains using a catalytic dyad composed of serine and histidine that are contributed by different transmembrane domains.</text>
        <dbReference type="EC" id="3.4.21.105"/>
    </reaction>
</comment>
<evidence type="ECO:0000256" key="5">
    <source>
        <dbReference type="ARBA" id="ARBA00022692"/>
    </source>
</evidence>
<organism evidence="13 14">
    <name type="scientific">Nadsonia fulvescens var. elongata DSM 6958</name>
    <dbReference type="NCBI Taxonomy" id="857566"/>
    <lineage>
        <taxon>Eukaryota</taxon>
        <taxon>Fungi</taxon>
        <taxon>Dikarya</taxon>
        <taxon>Ascomycota</taxon>
        <taxon>Saccharomycotina</taxon>
        <taxon>Dipodascomycetes</taxon>
        <taxon>Dipodascales</taxon>
        <taxon>Dipodascales incertae sedis</taxon>
        <taxon>Nadsonia</taxon>
    </lineage>
</organism>
<keyword evidence="5 10" id="KW-0812">Transmembrane</keyword>
<keyword evidence="11" id="KW-0732">Signal</keyword>
<dbReference type="GO" id="GO:0016020">
    <property type="term" value="C:membrane"/>
    <property type="evidence" value="ECO:0007669"/>
    <property type="project" value="UniProtKB-SubCell"/>
</dbReference>
<name>A0A1E3PGC7_9ASCO</name>
<evidence type="ECO:0000256" key="10">
    <source>
        <dbReference type="RuleBase" id="RU362115"/>
    </source>
</evidence>
<feature type="non-terminal residue" evidence="13">
    <location>
        <position position="356"/>
    </location>
</feature>
<evidence type="ECO:0000256" key="2">
    <source>
        <dbReference type="ARBA" id="ARBA00004141"/>
    </source>
</evidence>
<sequence>PWLVWTLSTIQIAVFIAELVNMGKYTGSPIATKPSFNPMIGPSSYVLINMGARFTPCMHPIKGITDDSSINFPCPNSTSLDTNVCTLTELCGMNAMGMGVDAEGTLDPRQWWRFITSIFLHAGFVHIIFNLLLQLKLGADLERDIGVIRFFVVYMASGIGGFLLGGNFTPDGIASSGASGSLFGIIALDLLDLIFNWETYKNPARVLLIHIVEIVISFVIGLLPGLDNFSHIGGFIIGILLGTALLRSPLKIRDPEGMSFKGIRTADGSDDKSFSFKGIFGGASDAGSPQTIRDRSKRWYVWGAVRLAALGLVVIYFALLIANFEKGGGSCSWCKYLSCLPVYDWCDSGTISTTTN</sequence>
<dbReference type="PANTHER" id="PTHR22936:SF69">
    <property type="entry name" value="RHOMBOID-LIKE PROTEIN"/>
    <property type="match status" value="1"/>
</dbReference>
<keyword evidence="9 10" id="KW-0472">Membrane</keyword>
<dbReference type="PANTHER" id="PTHR22936">
    <property type="entry name" value="RHOMBOID-RELATED"/>
    <property type="match status" value="1"/>
</dbReference>
<dbReference type="EC" id="3.4.21.105" evidence="10"/>
<evidence type="ECO:0000259" key="12">
    <source>
        <dbReference type="Pfam" id="PF01694"/>
    </source>
</evidence>
<evidence type="ECO:0000313" key="13">
    <source>
        <dbReference type="EMBL" id="ODQ64451.1"/>
    </source>
</evidence>
<dbReference type="GO" id="GO:0004252">
    <property type="term" value="F:serine-type endopeptidase activity"/>
    <property type="evidence" value="ECO:0007669"/>
    <property type="project" value="InterPro"/>
</dbReference>
<feature type="transmembrane region" description="Helical" evidence="10">
    <location>
        <begin position="207"/>
        <end position="226"/>
    </location>
</feature>
<keyword evidence="6 10" id="KW-0378">Hydrolase</keyword>
<comment type="caution">
    <text evidence="10">Lacks conserved residue(s) required for the propagation of feature annotation.</text>
</comment>
<keyword evidence="7 10" id="KW-0720">Serine protease</keyword>
<feature type="domain" description="Peptidase S54 rhomboid" evidence="12">
    <location>
        <begin position="109"/>
        <end position="247"/>
    </location>
</feature>
<feature type="signal peptide" evidence="11">
    <location>
        <begin position="1"/>
        <end position="17"/>
    </location>
</feature>
<accession>A0A1E3PGC7</accession>
<evidence type="ECO:0000313" key="14">
    <source>
        <dbReference type="Proteomes" id="UP000095009"/>
    </source>
</evidence>
<dbReference type="InterPro" id="IPR002610">
    <property type="entry name" value="Peptidase_S54_rhomboid-like"/>
</dbReference>
<keyword evidence="14" id="KW-1185">Reference proteome</keyword>
<feature type="non-terminal residue" evidence="13">
    <location>
        <position position="1"/>
    </location>
</feature>
<evidence type="ECO:0000256" key="9">
    <source>
        <dbReference type="ARBA" id="ARBA00023136"/>
    </source>
</evidence>
<dbReference type="STRING" id="857566.A0A1E3PGC7"/>
<feature type="transmembrane region" description="Helical" evidence="10">
    <location>
        <begin position="172"/>
        <end position="195"/>
    </location>
</feature>
<evidence type="ECO:0000256" key="11">
    <source>
        <dbReference type="SAM" id="SignalP"/>
    </source>
</evidence>
<keyword evidence="4 10" id="KW-0645">Protease</keyword>
<dbReference type="Pfam" id="PF01694">
    <property type="entry name" value="Rhomboid"/>
    <property type="match status" value="1"/>
</dbReference>
<evidence type="ECO:0000256" key="7">
    <source>
        <dbReference type="ARBA" id="ARBA00022825"/>
    </source>
</evidence>
<dbReference type="Proteomes" id="UP000095009">
    <property type="component" value="Unassembled WGS sequence"/>
</dbReference>
<protein>
    <recommendedName>
        <fullName evidence="10">Rhomboid-type serine protease</fullName>
        <ecNumber evidence="10">3.4.21.105</ecNumber>
    </recommendedName>
</protein>
<dbReference type="GO" id="GO:0006508">
    <property type="term" value="P:proteolysis"/>
    <property type="evidence" value="ECO:0007669"/>
    <property type="project" value="UniProtKB-KW"/>
</dbReference>
<dbReference type="EMBL" id="KV454411">
    <property type="protein sequence ID" value="ODQ64451.1"/>
    <property type="molecule type" value="Genomic_DNA"/>
</dbReference>
<dbReference type="SUPFAM" id="SSF144091">
    <property type="entry name" value="Rhomboid-like"/>
    <property type="match status" value="1"/>
</dbReference>
<dbReference type="AlphaFoldDB" id="A0A1E3PGC7"/>
<feature type="transmembrane region" description="Helical" evidence="10">
    <location>
        <begin position="299"/>
        <end position="322"/>
    </location>
</feature>
<gene>
    <name evidence="13" type="ORF">NADFUDRAFT_8065</name>
</gene>
<feature type="transmembrane region" description="Helical" evidence="10">
    <location>
        <begin position="145"/>
        <end position="166"/>
    </location>
</feature>
<evidence type="ECO:0000256" key="8">
    <source>
        <dbReference type="ARBA" id="ARBA00022989"/>
    </source>
</evidence>